<dbReference type="EMBL" id="CM042887">
    <property type="protein sequence ID" value="KAI4331043.1"/>
    <property type="molecule type" value="Genomic_DNA"/>
</dbReference>
<comment type="caution">
    <text evidence="1">The sequence shown here is derived from an EMBL/GenBank/DDBJ whole genome shotgun (WGS) entry which is preliminary data.</text>
</comment>
<proteinExistence type="predicted"/>
<evidence type="ECO:0000313" key="1">
    <source>
        <dbReference type="EMBL" id="KAI4331043.1"/>
    </source>
</evidence>
<accession>A0ACB9N3L7</accession>
<protein>
    <submittedName>
        <fullName evidence="1">Uncharacterized protein</fullName>
    </submittedName>
</protein>
<dbReference type="Proteomes" id="UP001057402">
    <property type="component" value="Chromosome 8"/>
</dbReference>
<name>A0ACB9N3L7_9MYRT</name>
<reference evidence="2" key="1">
    <citation type="journal article" date="2023" name="Front. Plant Sci.">
        <title>Chromosomal-level genome assembly of Melastoma candidum provides insights into trichome evolution.</title>
        <authorList>
            <person name="Zhong Y."/>
            <person name="Wu W."/>
            <person name="Sun C."/>
            <person name="Zou P."/>
            <person name="Liu Y."/>
            <person name="Dai S."/>
            <person name="Zhou R."/>
        </authorList>
    </citation>
    <scope>NUCLEOTIDE SEQUENCE [LARGE SCALE GENOMIC DNA]</scope>
</reference>
<organism evidence="1 2">
    <name type="scientific">Melastoma candidum</name>
    <dbReference type="NCBI Taxonomy" id="119954"/>
    <lineage>
        <taxon>Eukaryota</taxon>
        <taxon>Viridiplantae</taxon>
        <taxon>Streptophyta</taxon>
        <taxon>Embryophyta</taxon>
        <taxon>Tracheophyta</taxon>
        <taxon>Spermatophyta</taxon>
        <taxon>Magnoliopsida</taxon>
        <taxon>eudicotyledons</taxon>
        <taxon>Gunneridae</taxon>
        <taxon>Pentapetalae</taxon>
        <taxon>rosids</taxon>
        <taxon>malvids</taxon>
        <taxon>Myrtales</taxon>
        <taxon>Melastomataceae</taxon>
        <taxon>Melastomatoideae</taxon>
        <taxon>Melastomateae</taxon>
        <taxon>Melastoma</taxon>
    </lineage>
</organism>
<gene>
    <name evidence="1" type="ORF">MLD38_029272</name>
</gene>
<keyword evidence="2" id="KW-1185">Reference proteome</keyword>
<evidence type="ECO:0000313" key="2">
    <source>
        <dbReference type="Proteomes" id="UP001057402"/>
    </source>
</evidence>
<sequence>MSALRALVFALHVFFVLALCPHTPRATFFFCPPPPPPSSPTNTFVVYVQATFANGTNNFTAFPVAGINGKEFSVTQFGTFYVDDDYITATASPTSAMLGRSQGTITVTGLVGGRLQVSLTLVFTSGLYNGSTLVLLGSANPIPQVAQVAVVGGTNNFTFATGFAELQPLNGVALNQVIKTTVTYKI</sequence>